<feature type="compositionally biased region" description="Acidic residues" evidence="2">
    <location>
        <begin position="228"/>
        <end position="237"/>
    </location>
</feature>
<feature type="compositionally biased region" description="Basic and acidic residues" evidence="2">
    <location>
        <begin position="195"/>
        <end position="215"/>
    </location>
</feature>
<feature type="compositionally biased region" description="Polar residues" evidence="2">
    <location>
        <begin position="160"/>
        <end position="170"/>
    </location>
</feature>
<accession>A0A6N6N919</accession>
<dbReference type="EMBL" id="WAIE01000001">
    <property type="protein sequence ID" value="KAB1443387.1"/>
    <property type="molecule type" value="Genomic_DNA"/>
</dbReference>
<feature type="region of interest" description="Disordered" evidence="2">
    <location>
        <begin position="160"/>
        <end position="237"/>
    </location>
</feature>
<dbReference type="PROSITE" id="PS51257">
    <property type="entry name" value="PROKAR_LIPOPROTEIN"/>
    <property type="match status" value="1"/>
</dbReference>
<proteinExistence type="predicted"/>
<gene>
    <name evidence="4" type="ORF">F8A88_03780</name>
</gene>
<evidence type="ECO:0000256" key="3">
    <source>
        <dbReference type="SAM" id="SignalP"/>
    </source>
</evidence>
<keyword evidence="5" id="KW-1185">Reference proteome</keyword>
<evidence type="ECO:0000256" key="1">
    <source>
        <dbReference type="SAM" id="Coils"/>
    </source>
</evidence>
<keyword evidence="3" id="KW-0732">Signal</keyword>
<sequence>MRKILFAVCIFMLALSGCRSVGTMTRNITGSDDALVAQLSEEQLAPVDEARFHLNVANEEVSLSELKQELADYRADIAAFELSLAKNRQERQEIELDIAQEKALSQAGMREPGESAKNLAAYNDEHMSNESKRYDIEAKIKKVQLRVEDLTARIEAQEQRVASMSYSTPVASPVAQPPTSDASTPSDAGSGTVDAEVKSQDSKEGVELPDYLKVEEDSETTNGGDNGYEVEEGALSN</sequence>
<dbReference type="RefSeq" id="WP_151149758.1">
    <property type="nucleotide sequence ID" value="NZ_WAIE01000001.1"/>
</dbReference>
<evidence type="ECO:0000313" key="5">
    <source>
        <dbReference type="Proteomes" id="UP000438699"/>
    </source>
</evidence>
<dbReference type="Proteomes" id="UP000438699">
    <property type="component" value="Unassembled WGS sequence"/>
</dbReference>
<feature type="chain" id="PRO_5026838029" description="Lipoprotein" evidence="3">
    <location>
        <begin position="22"/>
        <end position="237"/>
    </location>
</feature>
<keyword evidence="1" id="KW-0175">Coiled coil</keyword>
<evidence type="ECO:0000313" key="4">
    <source>
        <dbReference type="EMBL" id="KAB1443387.1"/>
    </source>
</evidence>
<feature type="signal peptide" evidence="3">
    <location>
        <begin position="1"/>
        <end position="21"/>
    </location>
</feature>
<organism evidence="4 5">
    <name type="scientific">Pseudodesulfovibrio senegalensis</name>
    <dbReference type="NCBI Taxonomy" id="1721087"/>
    <lineage>
        <taxon>Bacteria</taxon>
        <taxon>Pseudomonadati</taxon>
        <taxon>Thermodesulfobacteriota</taxon>
        <taxon>Desulfovibrionia</taxon>
        <taxon>Desulfovibrionales</taxon>
        <taxon>Desulfovibrionaceae</taxon>
    </lineage>
</organism>
<feature type="compositionally biased region" description="Polar residues" evidence="2">
    <location>
        <begin position="177"/>
        <end position="189"/>
    </location>
</feature>
<protein>
    <recommendedName>
        <fullName evidence="6">Lipoprotein</fullName>
    </recommendedName>
</protein>
<reference evidence="4 5" key="1">
    <citation type="journal article" date="2017" name="Int. J. Syst. Evol. Microbiol.">
        <title>Desulfovibrio senegalensis sp. nov., a mesophilic sulfate reducer isolated from marine sediment.</title>
        <authorList>
            <person name="Thioye A."/>
            <person name="Gam Z.B.A."/>
            <person name="Mbengue M."/>
            <person name="Cayol J.L."/>
            <person name="Joseph-Bartoli M."/>
            <person name="Toure-Kane C."/>
            <person name="Labat M."/>
        </authorList>
    </citation>
    <scope>NUCLEOTIDE SEQUENCE [LARGE SCALE GENOMIC DNA]</scope>
    <source>
        <strain evidence="4 5">DSM 101509</strain>
    </source>
</reference>
<dbReference type="AlphaFoldDB" id="A0A6N6N919"/>
<dbReference type="OrthoDB" id="9851544at2"/>
<evidence type="ECO:0000256" key="2">
    <source>
        <dbReference type="SAM" id="MobiDB-lite"/>
    </source>
</evidence>
<name>A0A6N6N919_9BACT</name>
<feature type="coiled-coil region" evidence="1">
    <location>
        <begin position="56"/>
        <end position="104"/>
    </location>
</feature>
<comment type="caution">
    <text evidence="4">The sequence shown here is derived from an EMBL/GenBank/DDBJ whole genome shotgun (WGS) entry which is preliminary data.</text>
</comment>
<evidence type="ECO:0008006" key="6">
    <source>
        <dbReference type="Google" id="ProtNLM"/>
    </source>
</evidence>